<protein>
    <recommendedName>
        <fullName evidence="2">Retroviral polymerase SH3-like domain-containing protein</fullName>
    </recommendedName>
</protein>
<feature type="compositionally biased region" description="Polar residues" evidence="1">
    <location>
        <begin position="214"/>
        <end position="223"/>
    </location>
</feature>
<evidence type="ECO:0000313" key="3">
    <source>
        <dbReference type="EMBL" id="GAA0159625.1"/>
    </source>
</evidence>
<dbReference type="Proteomes" id="UP001454036">
    <property type="component" value="Unassembled WGS sequence"/>
</dbReference>
<dbReference type="InterPro" id="IPR012337">
    <property type="entry name" value="RNaseH-like_sf"/>
</dbReference>
<dbReference type="PANTHER" id="PTHR42648:SF28">
    <property type="entry name" value="TRANSPOSON-ENCODED PROTEIN WITH RIBONUCLEASE H-LIKE AND RETROVIRUS ZINC FINGER-LIKE DOMAINS"/>
    <property type="match status" value="1"/>
</dbReference>
<organism evidence="3 4">
    <name type="scientific">Lithospermum erythrorhizon</name>
    <name type="common">Purple gromwell</name>
    <name type="synonym">Lithospermum officinale var. erythrorhizon</name>
    <dbReference type="NCBI Taxonomy" id="34254"/>
    <lineage>
        <taxon>Eukaryota</taxon>
        <taxon>Viridiplantae</taxon>
        <taxon>Streptophyta</taxon>
        <taxon>Embryophyta</taxon>
        <taxon>Tracheophyta</taxon>
        <taxon>Spermatophyta</taxon>
        <taxon>Magnoliopsida</taxon>
        <taxon>eudicotyledons</taxon>
        <taxon>Gunneridae</taxon>
        <taxon>Pentapetalae</taxon>
        <taxon>asterids</taxon>
        <taxon>lamiids</taxon>
        <taxon>Boraginales</taxon>
        <taxon>Boraginaceae</taxon>
        <taxon>Boraginoideae</taxon>
        <taxon>Lithospermeae</taxon>
        <taxon>Lithospermum</taxon>
    </lineage>
</organism>
<feature type="region of interest" description="Disordered" evidence="1">
    <location>
        <begin position="135"/>
        <end position="225"/>
    </location>
</feature>
<evidence type="ECO:0000313" key="4">
    <source>
        <dbReference type="Proteomes" id="UP001454036"/>
    </source>
</evidence>
<dbReference type="InterPro" id="IPR039537">
    <property type="entry name" value="Retrotran_Ty1/copia-like"/>
</dbReference>
<sequence length="259" mass="29558">MNRTLNERARSMRLHSGLPHTFWADAINTAAFLVNRGPSVPLEFKIPEEVWSSKKVNLSFLRVFGCLAYVHVDANARSKLDAKSSICYFIGYGDAEMGYRFYDLKNRKIIRSKDVIFNEEVLYKDRQKVLEEKEVGEKVTAATPRKTDSVSSKWHNLDHAPTPESKPEDPFGDMPPLEEAGTDEETVAEDEENTSDTMQETETPGSRRSERASRPTQMYSPSANFLLLTDKGEPVSYDEAVQCDDAIKWELAMKRRWSH</sequence>
<gene>
    <name evidence="3" type="ORF">LIER_16357</name>
</gene>
<dbReference type="AlphaFoldDB" id="A0AAV3Q6Q9"/>
<proteinExistence type="predicted"/>
<dbReference type="EMBL" id="BAABME010003645">
    <property type="protein sequence ID" value="GAA0159625.1"/>
    <property type="molecule type" value="Genomic_DNA"/>
</dbReference>
<dbReference type="InterPro" id="IPR057670">
    <property type="entry name" value="SH3_retrovirus"/>
</dbReference>
<reference evidence="3 4" key="1">
    <citation type="submission" date="2024-01" db="EMBL/GenBank/DDBJ databases">
        <title>The complete chloroplast genome sequence of Lithospermum erythrorhizon: insights into the phylogenetic relationship among Boraginaceae species and the maternal lineages of purple gromwells.</title>
        <authorList>
            <person name="Okada T."/>
            <person name="Watanabe K."/>
        </authorList>
    </citation>
    <scope>NUCLEOTIDE SEQUENCE [LARGE SCALE GENOMIC DNA]</scope>
</reference>
<evidence type="ECO:0000259" key="2">
    <source>
        <dbReference type="Pfam" id="PF25597"/>
    </source>
</evidence>
<dbReference type="Pfam" id="PF25597">
    <property type="entry name" value="SH3_retrovirus"/>
    <property type="match status" value="1"/>
</dbReference>
<keyword evidence="4" id="KW-1185">Reference proteome</keyword>
<name>A0AAV3Q6Q9_LITER</name>
<evidence type="ECO:0000256" key="1">
    <source>
        <dbReference type="SAM" id="MobiDB-lite"/>
    </source>
</evidence>
<comment type="caution">
    <text evidence="3">The sequence shown here is derived from an EMBL/GenBank/DDBJ whole genome shotgun (WGS) entry which is preliminary data.</text>
</comment>
<dbReference type="SUPFAM" id="SSF53098">
    <property type="entry name" value="Ribonuclease H-like"/>
    <property type="match status" value="1"/>
</dbReference>
<feature type="domain" description="Retroviral polymerase SH3-like" evidence="2">
    <location>
        <begin position="66"/>
        <end position="128"/>
    </location>
</feature>
<accession>A0AAV3Q6Q9</accession>
<feature type="compositionally biased region" description="Acidic residues" evidence="1">
    <location>
        <begin position="180"/>
        <end position="194"/>
    </location>
</feature>
<dbReference type="PANTHER" id="PTHR42648">
    <property type="entry name" value="TRANSPOSASE, PUTATIVE-RELATED"/>
    <property type="match status" value="1"/>
</dbReference>
<feature type="compositionally biased region" description="Polar residues" evidence="1">
    <location>
        <begin position="195"/>
        <end position="204"/>
    </location>
</feature>